<reference evidence="1 2" key="1">
    <citation type="submission" date="2017-04" db="EMBL/GenBank/DDBJ databases">
        <title>Draft genome sequence of Zooshikella ganghwensis VG4 isolated from Red Sea sediments.</title>
        <authorList>
            <person name="Rehman Z."/>
            <person name="Alam I."/>
            <person name="Kamau A."/>
            <person name="Bajic V."/>
            <person name="Leiknes T."/>
        </authorList>
    </citation>
    <scope>NUCLEOTIDE SEQUENCE [LARGE SCALE GENOMIC DNA]</scope>
    <source>
        <strain evidence="1 2">VG4</strain>
    </source>
</reference>
<dbReference type="EMBL" id="NDXW01000010">
    <property type="protein sequence ID" value="RDH41339.1"/>
    <property type="molecule type" value="Genomic_DNA"/>
</dbReference>
<dbReference type="AlphaFoldDB" id="A0A4P9VG74"/>
<evidence type="ECO:0000313" key="2">
    <source>
        <dbReference type="Proteomes" id="UP000257039"/>
    </source>
</evidence>
<sequence>MNNSFTQFNNFDCLKDLNLTAEKFVENDGSLDKFLSDRNLYRLIFEAKQLFLQPSAFQEFCYELYTARRGQYLIVKHLHSRDLIVLSSLSGESLRFTQVIDALSRLGIVHNSLSSL</sequence>
<gene>
    <name evidence="1" type="ORF">B9G39_29150</name>
</gene>
<evidence type="ECO:0000313" key="1">
    <source>
        <dbReference type="EMBL" id="RDH41339.1"/>
    </source>
</evidence>
<dbReference type="RefSeq" id="WP_094789966.1">
    <property type="nucleotide sequence ID" value="NZ_NDXW01000010.1"/>
</dbReference>
<comment type="caution">
    <text evidence="1">The sequence shown here is derived from an EMBL/GenBank/DDBJ whole genome shotgun (WGS) entry which is preliminary data.</text>
</comment>
<dbReference type="Proteomes" id="UP000257039">
    <property type="component" value="Unassembled WGS sequence"/>
</dbReference>
<name>A0A4P9VG74_9GAMM</name>
<keyword evidence="2" id="KW-1185">Reference proteome</keyword>
<accession>A0A4P9VG74</accession>
<organism evidence="1 2">
    <name type="scientific">Zooshikella ganghwensis</name>
    <dbReference type="NCBI Taxonomy" id="202772"/>
    <lineage>
        <taxon>Bacteria</taxon>
        <taxon>Pseudomonadati</taxon>
        <taxon>Pseudomonadota</taxon>
        <taxon>Gammaproteobacteria</taxon>
        <taxon>Oceanospirillales</taxon>
        <taxon>Zooshikellaceae</taxon>
        <taxon>Zooshikella</taxon>
    </lineage>
</organism>
<proteinExistence type="predicted"/>
<protein>
    <submittedName>
        <fullName evidence="1">Uncharacterized protein</fullName>
    </submittedName>
</protein>